<dbReference type="InterPro" id="IPR003439">
    <property type="entry name" value="ABC_transporter-like_ATP-bd"/>
</dbReference>
<keyword evidence="1" id="KW-0813">Transport</keyword>
<sequence length="292" mass="31725">MPPCPPEIHPERKHHHVETTGFTLTDLTKVYSTKHRDVVALDNVSLSVPRGSFTVLLGPSGCGKSTILRMLADLEAPSSGGATIHGESPEAIRKAHRLGLALQDPSLLPWRSVRDNIRLPGQVMRRPVPKERVDELIRMVGLEGFQDARPAQLSGGMRQRVAIARAIVTEPEILLMDEPFGALDEITRQRMNEELQRLWAASNATALLVTHSISEAAFLADRVIVMSPRPGRIVGDVTIDFPRPRGRDLLTTPEFHRVCDQLSTLLHAGHDDGADLGGDGGLPATADAGAAE</sequence>
<dbReference type="Pfam" id="PF00005">
    <property type="entry name" value="ABC_tran"/>
    <property type="match status" value="1"/>
</dbReference>
<dbReference type="PROSITE" id="PS50893">
    <property type="entry name" value="ABC_TRANSPORTER_2"/>
    <property type="match status" value="1"/>
</dbReference>
<dbReference type="AlphaFoldDB" id="A0A5N0TJ97"/>
<dbReference type="EMBL" id="VYUY01000009">
    <property type="protein sequence ID" value="KAA9133936.1"/>
    <property type="molecule type" value="Genomic_DNA"/>
</dbReference>
<dbReference type="SMART" id="SM00382">
    <property type="entry name" value="AAA"/>
    <property type="match status" value="1"/>
</dbReference>
<protein>
    <submittedName>
        <fullName evidence="5">ABC transporter ATP-binding protein</fullName>
    </submittedName>
</protein>
<dbReference type="InterPro" id="IPR027417">
    <property type="entry name" value="P-loop_NTPase"/>
</dbReference>
<accession>A0A5N0TJ97</accession>
<gene>
    <name evidence="5" type="ORF">F6B40_07770</name>
</gene>
<evidence type="ECO:0000313" key="5">
    <source>
        <dbReference type="EMBL" id="KAA9133936.1"/>
    </source>
</evidence>
<comment type="caution">
    <text evidence="5">The sequence shown here is derived from an EMBL/GenBank/DDBJ whole genome shotgun (WGS) entry which is preliminary data.</text>
</comment>
<proteinExistence type="predicted"/>
<dbReference type="PANTHER" id="PTHR42788">
    <property type="entry name" value="TAURINE IMPORT ATP-BINDING PROTEIN-RELATED"/>
    <property type="match status" value="1"/>
</dbReference>
<name>A0A5N0TJ97_9MICO</name>
<evidence type="ECO:0000256" key="2">
    <source>
        <dbReference type="ARBA" id="ARBA00022741"/>
    </source>
</evidence>
<dbReference type="InterPro" id="IPR050166">
    <property type="entry name" value="ABC_transporter_ATP-bind"/>
</dbReference>
<organism evidence="5 6">
    <name type="scientific">Microbacterium caowuchunii</name>
    <dbReference type="NCBI Taxonomy" id="2614638"/>
    <lineage>
        <taxon>Bacteria</taxon>
        <taxon>Bacillati</taxon>
        <taxon>Actinomycetota</taxon>
        <taxon>Actinomycetes</taxon>
        <taxon>Micrococcales</taxon>
        <taxon>Microbacteriaceae</taxon>
        <taxon>Microbacterium</taxon>
    </lineage>
</organism>
<evidence type="ECO:0000313" key="6">
    <source>
        <dbReference type="Proteomes" id="UP000326838"/>
    </source>
</evidence>
<dbReference type="Proteomes" id="UP000326838">
    <property type="component" value="Unassembled WGS sequence"/>
</dbReference>
<dbReference type="PANTHER" id="PTHR42788:SF13">
    <property type="entry name" value="ALIPHATIC SULFONATES IMPORT ATP-BINDING PROTEIN SSUB"/>
    <property type="match status" value="1"/>
</dbReference>
<keyword evidence="6" id="KW-1185">Reference proteome</keyword>
<evidence type="ECO:0000256" key="1">
    <source>
        <dbReference type="ARBA" id="ARBA00022448"/>
    </source>
</evidence>
<dbReference type="Gene3D" id="3.40.50.300">
    <property type="entry name" value="P-loop containing nucleotide triphosphate hydrolases"/>
    <property type="match status" value="1"/>
</dbReference>
<dbReference type="InterPro" id="IPR003593">
    <property type="entry name" value="AAA+_ATPase"/>
</dbReference>
<dbReference type="PROSITE" id="PS00211">
    <property type="entry name" value="ABC_TRANSPORTER_1"/>
    <property type="match status" value="1"/>
</dbReference>
<keyword evidence="3 5" id="KW-0067">ATP-binding</keyword>
<feature type="domain" description="ABC transporter" evidence="4">
    <location>
        <begin position="22"/>
        <end position="253"/>
    </location>
</feature>
<dbReference type="InterPro" id="IPR017871">
    <property type="entry name" value="ABC_transporter-like_CS"/>
</dbReference>
<dbReference type="GO" id="GO:0005524">
    <property type="term" value="F:ATP binding"/>
    <property type="evidence" value="ECO:0007669"/>
    <property type="project" value="UniProtKB-KW"/>
</dbReference>
<dbReference type="GO" id="GO:0016887">
    <property type="term" value="F:ATP hydrolysis activity"/>
    <property type="evidence" value="ECO:0007669"/>
    <property type="project" value="InterPro"/>
</dbReference>
<evidence type="ECO:0000259" key="4">
    <source>
        <dbReference type="PROSITE" id="PS50893"/>
    </source>
</evidence>
<dbReference type="CDD" id="cd03293">
    <property type="entry name" value="ABC_NrtD_SsuB_transporters"/>
    <property type="match status" value="1"/>
</dbReference>
<dbReference type="SUPFAM" id="SSF52540">
    <property type="entry name" value="P-loop containing nucleoside triphosphate hydrolases"/>
    <property type="match status" value="1"/>
</dbReference>
<reference evidence="6" key="1">
    <citation type="submission" date="2019-09" db="EMBL/GenBank/DDBJ databases">
        <title>Mumia zhuanghuii sp. nov. isolated from the intestinal contents of plateau pika (Ochotona curzoniae) in the Qinghai-Tibet plateau of China.</title>
        <authorList>
            <person name="Tian Z."/>
        </authorList>
    </citation>
    <scope>NUCLEOTIDE SEQUENCE [LARGE SCALE GENOMIC DNA]</scope>
    <source>
        <strain evidence="6">L-033</strain>
    </source>
</reference>
<evidence type="ECO:0000256" key="3">
    <source>
        <dbReference type="ARBA" id="ARBA00022840"/>
    </source>
</evidence>
<keyword evidence="2" id="KW-0547">Nucleotide-binding</keyword>